<feature type="binding site" evidence="9">
    <location>
        <position position="97"/>
    </location>
    <ligand>
        <name>[4Fe-4S] cluster</name>
        <dbReference type="ChEBI" id="CHEBI:49883"/>
        <label>1</label>
    </ligand>
</feature>
<comment type="catalytic activity">
    <reaction evidence="8 9">
        <text>[[Fe-S] cluster scaffold protein carrying a second [4Fe-4S](2+) cluster] + N(6)-octanoyl-L-lysyl-[protein] + 2 oxidized [2Fe-2S]-[ferredoxin] + 2 S-adenosyl-L-methionine + 4 H(+) = [[Fe-S] cluster scaffold protein] + N(6)-[(R)-dihydrolipoyl]-L-lysyl-[protein] + 4 Fe(3+) + 2 hydrogen sulfide + 2 5'-deoxyadenosine + 2 L-methionine + 2 reduced [2Fe-2S]-[ferredoxin]</text>
        <dbReference type="Rhea" id="RHEA:16585"/>
        <dbReference type="Rhea" id="RHEA-COMP:9928"/>
        <dbReference type="Rhea" id="RHEA-COMP:10000"/>
        <dbReference type="Rhea" id="RHEA-COMP:10001"/>
        <dbReference type="Rhea" id="RHEA-COMP:10475"/>
        <dbReference type="Rhea" id="RHEA-COMP:14568"/>
        <dbReference type="Rhea" id="RHEA-COMP:14569"/>
        <dbReference type="ChEBI" id="CHEBI:15378"/>
        <dbReference type="ChEBI" id="CHEBI:17319"/>
        <dbReference type="ChEBI" id="CHEBI:29034"/>
        <dbReference type="ChEBI" id="CHEBI:29919"/>
        <dbReference type="ChEBI" id="CHEBI:33722"/>
        <dbReference type="ChEBI" id="CHEBI:33737"/>
        <dbReference type="ChEBI" id="CHEBI:33738"/>
        <dbReference type="ChEBI" id="CHEBI:57844"/>
        <dbReference type="ChEBI" id="CHEBI:59789"/>
        <dbReference type="ChEBI" id="CHEBI:78809"/>
        <dbReference type="ChEBI" id="CHEBI:83100"/>
        <dbReference type="EC" id="2.8.1.8"/>
    </reaction>
</comment>
<dbReference type="GO" id="GO:0016992">
    <property type="term" value="F:lipoate synthase activity"/>
    <property type="evidence" value="ECO:0007669"/>
    <property type="project" value="UniProtKB-UniRule"/>
</dbReference>
<dbReference type="AlphaFoldDB" id="A0A1I8GVJ4"/>
<keyword evidence="4 9" id="KW-0949">S-adenosyl-L-methionine</keyword>
<dbReference type="InterPro" id="IPR006638">
    <property type="entry name" value="Elp3/MiaA/NifB-like_rSAM"/>
</dbReference>
<feature type="binding site" evidence="9">
    <location>
        <position position="108"/>
    </location>
    <ligand>
        <name>[4Fe-4S] cluster</name>
        <dbReference type="ChEBI" id="CHEBI:49883"/>
        <label>1</label>
    </ligand>
</feature>
<evidence type="ECO:0000256" key="6">
    <source>
        <dbReference type="ARBA" id="ARBA00023004"/>
    </source>
</evidence>
<feature type="binding site" evidence="9">
    <location>
        <position position="125"/>
    </location>
    <ligand>
        <name>[4Fe-4S] cluster</name>
        <dbReference type="ChEBI" id="CHEBI:49883"/>
        <label>2</label>
        <note>4Fe-4S-S-AdoMet</note>
    </ligand>
</feature>
<dbReference type="SFLD" id="SFLDS00029">
    <property type="entry name" value="Radical_SAM"/>
    <property type="match status" value="1"/>
</dbReference>
<dbReference type="PIRSF" id="PIRSF005963">
    <property type="entry name" value="Lipoyl_synth"/>
    <property type="match status" value="1"/>
</dbReference>
<keyword evidence="3 9" id="KW-0808">Transferase</keyword>
<proteinExistence type="inferred from homology"/>
<evidence type="ECO:0000256" key="4">
    <source>
        <dbReference type="ARBA" id="ARBA00022691"/>
    </source>
</evidence>
<comment type="pathway">
    <text evidence="9">Protein modification; protein lipoylation via endogenous pathway; protein N(6)-(lipoyl)lysine from octanoyl-[acyl-carrier-protein]: step 2/2.</text>
</comment>
<dbReference type="GO" id="GO:0046872">
    <property type="term" value="F:metal ion binding"/>
    <property type="evidence" value="ECO:0007669"/>
    <property type="project" value="UniProtKB-KW"/>
</dbReference>
<dbReference type="SFLD" id="SFLDG01058">
    <property type="entry name" value="lipoyl_synthase_like"/>
    <property type="match status" value="1"/>
</dbReference>
<feature type="binding site" evidence="9">
    <location>
        <position position="132"/>
    </location>
    <ligand>
        <name>[4Fe-4S] cluster</name>
        <dbReference type="ChEBI" id="CHEBI:49883"/>
        <label>2</label>
        <note>4Fe-4S-S-AdoMet</note>
    </ligand>
</feature>
<dbReference type="WBParaSite" id="maker-uti_cns_0003265-snap-gene-0.2-mRNA-1">
    <property type="protein sequence ID" value="maker-uti_cns_0003265-snap-gene-0.2-mRNA-1"/>
    <property type="gene ID" value="maker-uti_cns_0003265-snap-gene-0.2"/>
</dbReference>
<feature type="domain" description="Radical SAM core" evidence="10">
    <location>
        <begin position="110"/>
        <end position="329"/>
    </location>
</feature>
<dbReference type="SUPFAM" id="SSF102114">
    <property type="entry name" value="Radical SAM enzymes"/>
    <property type="match status" value="1"/>
</dbReference>
<dbReference type="EC" id="2.8.1.8" evidence="9"/>
<dbReference type="WBParaSite" id="maker-uti_cns_0047334-snap-gene-0.6-mRNA-1">
    <property type="protein sequence ID" value="maker-uti_cns_0047334-snap-gene-0.6-mRNA-1"/>
    <property type="gene ID" value="maker-uti_cns_0047334-snap-gene-0.6"/>
</dbReference>
<dbReference type="Pfam" id="PF16881">
    <property type="entry name" value="LIAS_N"/>
    <property type="match status" value="1"/>
</dbReference>
<dbReference type="Pfam" id="PF04055">
    <property type="entry name" value="Radical_SAM"/>
    <property type="match status" value="1"/>
</dbReference>
<dbReference type="InterPro" id="IPR058240">
    <property type="entry name" value="rSAM_sf"/>
</dbReference>
<dbReference type="PANTHER" id="PTHR10949:SF0">
    <property type="entry name" value="LIPOYL SYNTHASE, MITOCHONDRIAL"/>
    <property type="match status" value="1"/>
</dbReference>
<evidence type="ECO:0000259" key="10">
    <source>
        <dbReference type="PROSITE" id="PS51918"/>
    </source>
</evidence>
<evidence type="ECO:0000256" key="5">
    <source>
        <dbReference type="ARBA" id="ARBA00022723"/>
    </source>
</evidence>
<evidence type="ECO:0000256" key="9">
    <source>
        <dbReference type="HAMAP-Rule" id="MF_03123"/>
    </source>
</evidence>
<reference evidence="12 13" key="1">
    <citation type="submission" date="2016-11" db="UniProtKB">
        <authorList>
            <consortium name="WormBaseParasite"/>
        </authorList>
    </citation>
    <scope>IDENTIFICATION</scope>
</reference>
<protein>
    <recommendedName>
        <fullName evidence="9">Lipoyl synthase, mitochondrial</fullName>
        <ecNumber evidence="9">2.8.1.8</ecNumber>
    </recommendedName>
    <alternativeName>
        <fullName evidence="9">Lipoate synthase</fullName>
        <shortName evidence="9">LS</shortName>
        <shortName evidence="9">Lip-syn</shortName>
    </alternativeName>
    <alternativeName>
        <fullName evidence="9">Lipoic acid synthase</fullName>
    </alternativeName>
</protein>
<dbReference type="Gene3D" id="3.20.20.70">
    <property type="entry name" value="Aldolase class I"/>
    <property type="match status" value="1"/>
</dbReference>
<dbReference type="InterPro" id="IPR031691">
    <property type="entry name" value="LIAS_N"/>
</dbReference>
<keyword evidence="7 9" id="KW-0411">Iron-sulfur</keyword>
<name>A0A1I8GVJ4_9PLAT</name>
<organism evidence="11 12">
    <name type="scientific">Macrostomum lignano</name>
    <dbReference type="NCBI Taxonomy" id="282301"/>
    <lineage>
        <taxon>Eukaryota</taxon>
        <taxon>Metazoa</taxon>
        <taxon>Spiralia</taxon>
        <taxon>Lophotrochozoa</taxon>
        <taxon>Platyhelminthes</taxon>
        <taxon>Rhabditophora</taxon>
        <taxon>Macrostomorpha</taxon>
        <taxon>Macrostomida</taxon>
        <taxon>Macrostomidae</taxon>
        <taxon>Macrostomum</taxon>
    </lineage>
</organism>
<dbReference type="NCBIfam" id="NF009544">
    <property type="entry name" value="PRK12928.1"/>
    <property type="match status" value="1"/>
</dbReference>
<evidence type="ECO:0000256" key="2">
    <source>
        <dbReference type="ARBA" id="ARBA00022485"/>
    </source>
</evidence>
<dbReference type="GO" id="GO:0009249">
    <property type="term" value="P:protein lipoylation"/>
    <property type="evidence" value="ECO:0007669"/>
    <property type="project" value="UniProtKB-UniRule"/>
</dbReference>
<dbReference type="InterPro" id="IPR007197">
    <property type="entry name" value="rSAM"/>
</dbReference>
<dbReference type="HAMAP" id="MF_00206">
    <property type="entry name" value="Lipoyl_synth"/>
    <property type="match status" value="1"/>
</dbReference>
<feature type="binding site" evidence="9">
    <location>
        <position position="340"/>
    </location>
    <ligand>
        <name>[4Fe-4S] cluster</name>
        <dbReference type="ChEBI" id="CHEBI:49883"/>
        <label>1</label>
    </ligand>
</feature>
<evidence type="ECO:0000256" key="7">
    <source>
        <dbReference type="ARBA" id="ARBA00023014"/>
    </source>
</evidence>
<keyword evidence="6 9" id="KW-0408">Iron</keyword>
<sequence>TLSLQALVNQQRILAVDAIRCPATIILRSRRASLCSLSQAQKNRVAGGPGLEDFLPNAQRPPARLRLPDWLKREIPAGGQFAKMQRSLRQLKLHTVCEEARCPNIGECWSGEAATATIMLMGDTCTRACRFCSVKTSLKPPPLDPMEPANTAKAVAGWSGHYVVLTSVDRDDLADGGAGHIGATVSEILRLRPDMLVECLVPDFRGRPDCMETVVLSGPQVLAHNLETVESLQRLVRDPKATYRQSLDALSHAKRCRPDVVTKSSLMLGLGETDDEILKAMEDLRSVGVEALTLGQYVQPTKRHLKVRDYVTPEAFKSWEERGKAMGFLYVASGPLVRSSYKAGEYYLAAVVRQKRGD</sequence>
<feature type="binding site" evidence="9">
    <location>
        <position position="102"/>
    </location>
    <ligand>
        <name>[4Fe-4S] cluster</name>
        <dbReference type="ChEBI" id="CHEBI:49883"/>
        <label>1</label>
    </ligand>
</feature>
<evidence type="ECO:0000313" key="12">
    <source>
        <dbReference type="WBParaSite" id="maker-uti_cns_0003265-snap-gene-0.2-mRNA-1"/>
    </source>
</evidence>
<keyword evidence="11" id="KW-1185">Reference proteome</keyword>
<dbReference type="NCBIfam" id="NF004019">
    <property type="entry name" value="PRK05481.1"/>
    <property type="match status" value="1"/>
</dbReference>
<dbReference type="GO" id="GO:0051539">
    <property type="term" value="F:4 iron, 4 sulfur cluster binding"/>
    <property type="evidence" value="ECO:0007669"/>
    <property type="project" value="UniProtKB-UniRule"/>
</dbReference>
<dbReference type="NCBIfam" id="TIGR00510">
    <property type="entry name" value="lipA"/>
    <property type="match status" value="1"/>
</dbReference>
<accession>A0A1I8GVJ4</accession>
<comment type="function">
    <text evidence="9">Catalyzes the radical-mediated insertion of two sulfur atoms into the C-6 and C-8 positions of the octanoyl moiety bound to the lipoyl domains of lipoate-dependent enzymes, thereby converting the octanoylated domains into lipoylated derivatives.</text>
</comment>
<comment type="subcellular location">
    <subcellularLocation>
        <location evidence="1 9">Mitochondrion</location>
    </subcellularLocation>
</comment>
<feature type="binding site" evidence="9">
    <location>
        <position position="129"/>
    </location>
    <ligand>
        <name>[4Fe-4S] cluster</name>
        <dbReference type="ChEBI" id="CHEBI:49883"/>
        <label>2</label>
        <note>4Fe-4S-S-AdoMet</note>
    </ligand>
</feature>
<keyword evidence="9" id="KW-0496">Mitochondrion</keyword>
<dbReference type="UniPathway" id="UPA00538">
    <property type="reaction ID" value="UER00593"/>
</dbReference>
<dbReference type="InterPro" id="IPR013785">
    <property type="entry name" value="Aldolase_TIM"/>
</dbReference>
<evidence type="ECO:0000313" key="11">
    <source>
        <dbReference type="Proteomes" id="UP000095280"/>
    </source>
</evidence>
<dbReference type="SMART" id="SM00729">
    <property type="entry name" value="Elp3"/>
    <property type="match status" value="1"/>
</dbReference>
<comment type="similarity">
    <text evidence="9">Belongs to the radical SAM superfamily. Lipoyl synthase family.</text>
</comment>
<evidence type="ECO:0000313" key="13">
    <source>
        <dbReference type="WBParaSite" id="maker-uti_cns_0047334-snap-gene-0.6-mRNA-1"/>
    </source>
</evidence>
<evidence type="ECO:0000256" key="1">
    <source>
        <dbReference type="ARBA" id="ARBA00004173"/>
    </source>
</evidence>
<dbReference type="PANTHER" id="PTHR10949">
    <property type="entry name" value="LIPOYL SYNTHASE"/>
    <property type="match status" value="1"/>
</dbReference>
<evidence type="ECO:0000256" key="3">
    <source>
        <dbReference type="ARBA" id="ARBA00022679"/>
    </source>
</evidence>
<dbReference type="InterPro" id="IPR003698">
    <property type="entry name" value="Lipoyl_synth"/>
</dbReference>
<keyword evidence="5 9" id="KW-0479">Metal-binding</keyword>
<dbReference type="GO" id="GO:0005739">
    <property type="term" value="C:mitochondrion"/>
    <property type="evidence" value="ECO:0007669"/>
    <property type="project" value="UniProtKB-SubCell"/>
</dbReference>
<dbReference type="Proteomes" id="UP000095280">
    <property type="component" value="Unplaced"/>
</dbReference>
<keyword evidence="2 9" id="KW-0004">4Fe-4S</keyword>
<evidence type="ECO:0000256" key="8">
    <source>
        <dbReference type="ARBA" id="ARBA00047326"/>
    </source>
</evidence>
<dbReference type="SFLD" id="SFLDF00271">
    <property type="entry name" value="lipoyl_synthase"/>
    <property type="match status" value="1"/>
</dbReference>
<dbReference type="PROSITE" id="PS51918">
    <property type="entry name" value="RADICAL_SAM"/>
    <property type="match status" value="1"/>
</dbReference>
<comment type="cofactor">
    <cofactor evidence="9">
        <name>[4Fe-4S] cluster</name>
        <dbReference type="ChEBI" id="CHEBI:49883"/>
    </cofactor>
    <text evidence="9">Binds 2 [4Fe-4S] clusters per subunit. One cluster is coordinated with 3 cysteines and an exchangeable S-adenosyl-L-methionine.</text>
</comment>